<dbReference type="Gene3D" id="2.40.110.10">
    <property type="entry name" value="Butyryl-CoA Dehydrogenase, subunit A, domain 2"/>
    <property type="match status" value="1"/>
</dbReference>
<keyword evidence="4 5" id="KW-0274">FAD</keyword>
<feature type="domain" description="Acyl-CoA dehydrogenase/oxidase C-terminal" evidence="6">
    <location>
        <begin position="244"/>
        <end position="386"/>
    </location>
</feature>
<dbReference type="Proteomes" id="UP001500456">
    <property type="component" value="Unassembled WGS sequence"/>
</dbReference>
<feature type="domain" description="Acyl-CoA dehydrogenase/oxidase N-terminal" evidence="8">
    <location>
        <begin position="14"/>
        <end position="125"/>
    </location>
</feature>
<evidence type="ECO:0000256" key="5">
    <source>
        <dbReference type="RuleBase" id="RU362125"/>
    </source>
</evidence>
<dbReference type="InterPro" id="IPR036250">
    <property type="entry name" value="AcylCo_DH-like_C"/>
</dbReference>
<dbReference type="Pfam" id="PF02770">
    <property type="entry name" value="Acyl-CoA_dh_M"/>
    <property type="match status" value="1"/>
</dbReference>
<keyword evidence="5" id="KW-0560">Oxidoreductase</keyword>
<evidence type="ECO:0000256" key="2">
    <source>
        <dbReference type="ARBA" id="ARBA00009347"/>
    </source>
</evidence>
<evidence type="ECO:0000259" key="7">
    <source>
        <dbReference type="Pfam" id="PF02770"/>
    </source>
</evidence>
<dbReference type="PIRSF" id="PIRSF016578">
    <property type="entry name" value="HsaA"/>
    <property type="match status" value="1"/>
</dbReference>
<evidence type="ECO:0000259" key="6">
    <source>
        <dbReference type="Pfam" id="PF00441"/>
    </source>
</evidence>
<gene>
    <name evidence="9" type="ORF">GCM10022232_63540</name>
</gene>
<dbReference type="Gene3D" id="1.10.540.10">
    <property type="entry name" value="Acyl-CoA dehydrogenase/oxidase, N-terminal domain"/>
    <property type="match status" value="1"/>
</dbReference>
<dbReference type="InterPro" id="IPR006091">
    <property type="entry name" value="Acyl-CoA_Oxase/DH_mid-dom"/>
</dbReference>
<keyword evidence="3 5" id="KW-0285">Flavoprotein</keyword>
<name>A0ABP7SJR8_9ACTN</name>
<dbReference type="Pfam" id="PF02771">
    <property type="entry name" value="Acyl-CoA_dh_N"/>
    <property type="match status" value="1"/>
</dbReference>
<dbReference type="InterPro" id="IPR009100">
    <property type="entry name" value="AcylCoA_DH/oxidase_NM_dom_sf"/>
</dbReference>
<evidence type="ECO:0000259" key="8">
    <source>
        <dbReference type="Pfam" id="PF02771"/>
    </source>
</evidence>
<comment type="similarity">
    <text evidence="2 5">Belongs to the acyl-CoA dehydrogenase family.</text>
</comment>
<dbReference type="PANTHER" id="PTHR43884:SF12">
    <property type="entry name" value="ISOVALERYL-COA DEHYDROGENASE, MITOCHONDRIAL-RELATED"/>
    <property type="match status" value="1"/>
</dbReference>
<dbReference type="InterPro" id="IPR013786">
    <property type="entry name" value="AcylCoA_DH/ox_N"/>
</dbReference>
<proteinExistence type="inferred from homology"/>
<dbReference type="PANTHER" id="PTHR43884">
    <property type="entry name" value="ACYL-COA DEHYDROGENASE"/>
    <property type="match status" value="1"/>
</dbReference>
<sequence length="392" mass="42377">MTITTNAAQLLGQSEEENDLVALAHEFAAKELRPVAAHFEESDEYPYELVRKAASIGLAAYDLPEEYGGGGITSMLTSVRIEEELSWGDVGLKGAFRCGSFFAGPVLALGDEEQRRRWLPRICSENPLLGATAATEPGAGSDAGAMRTTAARVEGGYVLNGQKMWITNAPNADLYAVFATTAPGTGSRGISAFVLEKGDPGFTQGRPIPKMGQNSIPAAELSFQDCFVPEDRRLGEEGGAFRGLMKVFDKSRLHVAASGVGIARAALELAIEYAGQRSTWGKKIHNYQAVSFRIVDAKIKVEQARLLMHHAAKLCDAGLPFSAEASMAKVAASEAAMFAAWVGVQTLGSYGYSREYPAERWFRQAKLEEIYEGTNDIQRLVISRHLFGREGS</sequence>
<dbReference type="InterPro" id="IPR009075">
    <property type="entry name" value="AcylCo_DH/oxidase_C"/>
</dbReference>
<dbReference type="Gene3D" id="1.20.140.10">
    <property type="entry name" value="Butyryl-CoA Dehydrogenase, subunit A, domain 3"/>
    <property type="match status" value="1"/>
</dbReference>
<evidence type="ECO:0000256" key="4">
    <source>
        <dbReference type="ARBA" id="ARBA00022827"/>
    </source>
</evidence>
<comment type="caution">
    <text evidence="9">The sequence shown here is derived from an EMBL/GenBank/DDBJ whole genome shotgun (WGS) entry which is preliminary data.</text>
</comment>
<evidence type="ECO:0000313" key="9">
    <source>
        <dbReference type="EMBL" id="GAA4012745.1"/>
    </source>
</evidence>
<protein>
    <submittedName>
        <fullName evidence="9">Acyl-CoA dehydrogenase family protein</fullName>
    </submittedName>
</protein>
<evidence type="ECO:0000256" key="3">
    <source>
        <dbReference type="ARBA" id="ARBA00022630"/>
    </source>
</evidence>
<dbReference type="InterPro" id="IPR037069">
    <property type="entry name" value="AcylCoA_DH/ox_N_sf"/>
</dbReference>
<organism evidence="9 10">
    <name type="scientific">Streptomyces plumbiresistens</name>
    <dbReference type="NCBI Taxonomy" id="511811"/>
    <lineage>
        <taxon>Bacteria</taxon>
        <taxon>Bacillati</taxon>
        <taxon>Actinomycetota</taxon>
        <taxon>Actinomycetes</taxon>
        <taxon>Kitasatosporales</taxon>
        <taxon>Streptomycetaceae</taxon>
        <taxon>Streptomyces</taxon>
    </lineage>
</organism>
<evidence type="ECO:0000256" key="1">
    <source>
        <dbReference type="ARBA" id="ARBA00001974"/>
    </source>
</evidence>
<dbReference type="EMBL" id="BAAAZX010000021">
    <property type="protein sequence ID" value="GAA4012745.1"/>
    <property type="molecule type" value="Genomic_DNA"/>
</dbReference>
<dbReference type="SUPFAM" id="SSF47203">
    <property type="entry name" value="Acyl-CoA dehydrogenase C-terminal domain-like"/>
    <property type="match status" value="1"/>
</dbReference>
<feature type="domain" description="Acyl-CoA oxidase/dehydrogenase middle" evidence="7">
    <location>
        <begin position="131"/>
        <end position="226"/>
    </location>
</feature>
<accession>A0ABP7SJR8</accession>
<comment type="cofactor">
    <cofactor evidence="1 5">
        <name>FAD</name>
        <dbReference type="ChEBI" id="CHEBI:57692"/>
    </cofactor>
</comment>
<reference evidence="10" key="1">
    <citation type="journal article" date="2019" name="Int. J. Syst. Evol. Microbiol.">
        <title>The Global Catalogue of Microorganisms (GCM) 10K type strain sequencing project: providing services to taxonomists for standard genome sequencing and annotation.</title>
        <authorList>
            <consortium name="The Broad Institute Genomics Platform"/>
            <consortium name="The Broad Institute Genome Sequencing Center for Infectious Disease"/>
            <person name="Wu L."/>
            <person name="Ma J."/>
        </authorList>
    </citation>
    <scope>NUCLEOTIDE SEQUENCE [LARGE SCALE GENOMIC DNA]</scope>
    <source>
        <strain evidence="10">JCM 16924</strain>
    </source>
</reference>
<dbReference type="RefSeq" id="WP_345568021.1">
    <property type="nucleotide sequence ID" value="NZ_BAAAZX010000021.1"/>
</dbReference>
<dbReference type="InterPro" id="IPR046373">
    <property type="entry name" value="Acyl-CoA_Oxase/DH_mid-dom_sf"/>
</dbReference>
<dbReference type="SUPFAM" id="SSF56645">
    <property type="entry name" value="Acyl-CoA dehydrogenase NM domain-like"/>
    <property type="match status" value="1"/>
</dbReference>
<keyword evidence="10" id="KW-1185">Reference proteome</keyword>
<dbReference type="Pfam" id="PF00441">
    <property type="entry name" value="Acyl-CoA_dh_1"/>
    <property type="match status" value="1"/>
</dbReference>
<evidence type="ECO:0000313" key="10">
    <source>
        <dbReference type="Proteomes" id="UP001500456"/>
    </source>
</evidence>